<proteinExistence type="predicted"/>
<evidence type="ECO:0000313" key="2">
    <source>
        <dbReference type="Proteomes" id="UP000248889"/>
    </source>
</evidence>
<dbReference type="EMBL" id="QKYN01000084">
    <property type="protein sequence ID" value="RAG83595.1"/>
    <property type="molecule type" value="Genomic_DNA"/>
</dbReference>
<dbReference type="AlphaFoldDB" id="A0A2X0K2U0"/>
<sequence>MVHHVVDANPPYRRVDILGETVGKAHSLRDVAEFCRRAGLDELDLDSQDMVEWIGGGSDVWE</sequence>
<gene>
    <name evidence="1" type="ORF">DN069_21455</name>
</gene>
<comment type="caution">
    <text evidence="1">The sequence shown here is derived from an EMBL/GenBank/DDBJ whole genome shotgun (WGS) entry which is preliminary data.</text>
</comment>
<protein>
    <submittedName>
        <fullName evidence="1">Uncharacterized protein</fullName>
    </submittedName>
</protein>
<reference evidence="1 2" key="1">
    <citation type="submission" date="2018-06" db="EMBL/GenBank/DDBJ databases">
        <title>Streptacidiphilus pinicola sp. nov., isolated from pine grove soil.</title>
        <authorList>
            <person name="Roh S.G."/>
            <person name="Park S."/>
            <person name="Kim M.-K."/>
            <person name="Yun B.-R."/>
            <person name="Park J."/>
            <person name="Kim M.J."/>
            <person name="Kim Y.S."/>
            <person name="Kim S.B."/>
        </authorList>
    </citation>
    <scope>NUCLEOTIDE SEQUENCE [LARGE SCALE GENOMIC DNA]</scope>
    <source>
        <strain evidence="1 2">MMS16-CNU450</strain>
    </source>
</reference>
<evidence type="ECO:0000313" key="1">
    <source>
        <dbReference type="EMBL" id="RAG83595.1"/>
    </source>
</evidence>
<keyword evidence="2" id="KW-1185">Reference proteome</keyword>
<organism evidence="1 2">
    <name type="scientific">Streptacidiphilus pinicola</name>
    <dbReference type="NCBI Taxonomy" id="2219663"/>
    <lineage>
        <taxon>Bacteria</taxon>
        <taxon>Bacillati</taxon>
        <taxon>Actinomycetota</taxon>
        <taxon>Actinomycetes</taxon>
        <taxon>Kitasatosporales</taxon>
        <taxon>Streptomycetaceae</taxon>
        <taxon>Streptacidiphilus</taxon>
    </lineage>
</organism>
<dbReference type="Proteomes" id="UP000248889">
    <property type="component" value="Unassembled WGS sequence"/>
</dbReference>
<accession>A0A2X0K2U0</accession>
<name>A0A2X0K2U0_9ACTN</name>
<dbReference type="OrthoDB" id="4255520at2"/>